<proteinExistence type="predicted"/>
<feature type="region of interest" description="Disordered" evidence="1">
    <location>
        <begin position="28"/>
        <end position="60"/>
    </location>
</feature>
<protein>
    <submittedName>
        <fullName evidence="2">Uncharacterized protein</fullName>
    </submittedName>
</protein>
<evidence type="ECO:0000313" key="2">
    <source>
        <dbReference type="EMBL" id="KAH3672050.1"/>
    </source>
</evidence>
<reference evidence="2" key="1">
    <citation type="journal article" date="2021" name="Open Biol.">
        <title>Shared evolutionary footprints suggest mitochondrial oxidative damage underlies multiple complex I losses in fungi.</title>
        <authorList>
            <person name="Schikora-Tamarit M.A."/>
            <person name="Marcet-Houben M."/>
            <person name="Nosek J."/>
            <person name="Gabaldon T."/>
        </authorList>
    </citation>
    <scope>NUCLEOTIDE SEQUENCE</scope>
    <source>
        <strain evidence="2">NCAIM Y.01608</strain>
    </source>
</reference>
<feature type="non-terminal residue" evidence="2">
    <location>
        <position position="1"/>
    </location>
</feature>
<comment type="caution">
    <text evidence="2">The sequence shown here is derived from an EMBL/GenBank/DDBJ whole genome shotgun (WGS) entry which is preliminary data.</text>
</comment>
<keyword evidence="3" id="KW-1185">Reference proteome</keyword>
<evidence type="ECO:0000256" key="1">
    <source>
        <dbReference type="SAM" id="MobiDB-lite"/>
    </source>
</evidence>
<reference evidence="2" key="2">
    <citation type="submission" date="2021-01" db="EMBL/GenBank/DDBJ databases">
        <authorList>
            <person name="Schikora-Tamarit M.A."/>
        </authorList>
    </citation>
    <scope>NUCLEOTIDE SEQUENCE</scope>
    <source>
        <strain evidence="2">NCAIM Y.01608</strain>
    </source>
</reference>
<feature type="compositionally biased region" description="Acidic residues" evidence="1">
    <location>
        <begin position="51"/>
        <end position="60"/>
    </location>
</feature>
<feature type="compositionally biased region" description="Basic and acidic residues" evidence="1">
    <location>
        <begin position="28"/>
        <end position="50"/>
    </location>
</feature>
<accession>A0A9P8TB60</accession>
<sequence length="60" mass="6805">QPQSFFPKPSNPFTASFDNGSDLESYIAKEEQSSRPETLEEIKQDEKLDALESEQLDALE</sequence>
<feature type="region of interest" description="Disordered" evidence="1">
    <location>
        <begin position="1"/>
        <end position="20"/>
    </location>
</feature>
<dbReference type="EMBL" id="JAEUBD010000869">
    <property type="protein sequence ID" value="KAH3672050.1"/>
    <property type="molecule type" value="Genomic_DNA"/>
</dbReference>
<evidence type="ECO:0000313" key="3">
    <source>
        <dbReference type="Proteomes" id="UP000788993"/>
    </source>
</evidence>
<organism evidence="2 3">
    <name type="scientific">Ogataea polymorpha</name>
    <dbReference type="NCBI Taxonomy" id="460523"/>
    <lineage>
        <taxon>Eukaryota</taxon>
        <taxon>Fungi</taxon>
        <taxon>Dikarya</taxon>
        <taxon>Ascomycota</taxon>
        <taxon>Saccharomycotina</taxon>
        <taxon>Pichiomycetes</taxon>
        <taxon>Pichiales</taxon>
        <taxon>Pichiaceae</taxon>
        <taxon>Ogataea</taxon>
    </lineage>
</organism>
<dbReference type="Proteomes" id="UP000788993">
    <property type="component" value="Unassembled WGS sequence"/>
</dbReference>
<gene>
    <name evidence="2" type="ORF">OGATHE_002363</name>
</gene>
<dbReference type="AlphaFoldDB" id="A0A9P8TB60"/>
<name>A0A9P8TB60_9ASCO</name>